<evidence type="ECO:0000313" key="1">
    <source>
        <dbReference type="EMBL" id="SNR60864.1"/>
    </source>
</evidence>
<accession>A0A238XRA2</accession>
<sequence>MILVFTLLIGCKSDEIIKTERDKKIILNRGEWKNDNDTLNGISVRKNQLGFYKKMTLPAEDICYYTIIDSIEIINNNERKLNEYLKTINVGDTIYHKILELQDSLIILELNDKKTIETFRLKK</sequence>
<dbReference type="EMBL" id="FZNT01000006">
    <property type="protein sequence ID" value="SNR60864.1"/>
    <property type="molecule type" value="Genomic_DNA"/>
</dbReference>
<dbReference type="Proteomes" id="UP000198384">
    <property type="component" value="Unassembled WGS sequence"/>
</dbReference>
<gene>
    <name evidence="1" type="ORF">SAMN06265371_106223</name>
</gene>
<reference evidence="1 2" key="1">
    <citation type="submission" date="2017-06" db="EMBL/GenBank/DDBJ databases">
        <authorList>
            <person name="Kim H.J."/>
            <person name="Triplett B.A."/>
        </authorList>
    </citation>
    <scope>NUCLEOTIDE SEQUENCE [LARGE SCALE GENOMIC DNA]</scope>
    <source>
        <strain evidence="1 2">DSM 29150</strain>
    </source>
</reference>
<name>A0A238XRA2_9FLAO</name>
<keyword evidence="2" id="KW-1185">Reference proteome</keyword>
<protein>
    <submittedName>
        <fullName evidence="1">Uncharacterized protein</fullName>
    </submittedName>
</protein>
<proteinExistence type="predicted"/>
<dbReference type="AlphaFoldDB" id="A0A238XRA2"/>
<evidence type="ECO:0000313" key="2">
    <source>
        <dbReference type="Proteomes" id="UP000198384"/>
    </source>
</evidence>
<organism evidence="1 2">
    <name type="scientific">Lutibacter agarilyticus</name>
    <dbReference type="NCBI Taxonomy" id="1109740"/>
    <lineage>
        <taxon>Bacteria</taxon>
        <taxon>Pseudomonadati</taxon>
        <taxon>Bacteroidota</taxon>
        <taxon>Flavobacteriia</taxon>
        <taxon>Flavobacteriales</taxon>
        <taxon>Flavobacteriaceae</taxon>
        <taxon>Lutibacter</taxon>
    </lineage>
</organism>